<feature type="non-terminal residue" evidence="7">
    <location>
        <position position="1"/>
    </location>
</feature>
<evidence type="ECO:0000313" key="7">
    <source>
        <dbReference type="EMBL" id="GAX72789.1"/>
    </source>
</evidence>
<accession>A0A250WQ17</accession>
<evidence type="ECO:0000259" key="6">
    <source>
        <dbReference type="PROSITE" id="PS50089"/>
    </source>
</evidence>
<organism evidence="7 8">
    <name type="scientific">Chlamydomonas eustigma</name>
    <dbReference type="NCBI Taxonomy" id="1157962"/>
    <lineage>
        <taxon>Eukaryota</taxon>
        <taxon>Viridiplantae</taxon>
        <taxon>Chlorophyta</taxon>
        <taxon>core chlorophytes</taxon>
        <taxon>Chlorophyceae</taxon>
        <taxon>CS clade</taxon>
        <taxon>Chlamydomonadales</taxon>
        <taxon>Chlamydomonadaceae</taxon>
        <taxon>Chlamydomonas</taxon>
    </lineage>
</organism>
<keyword evidence="2 4" id="KW-0863">Zinc-finger</keyword>
<evidence type="ECO:0000256" key="1">
    <source>
        <dbReference type="ARBA" id="ARBA00022723"/>
    </source>
</evidence>
<evidence type="ECO:0000256" key="2">
    <source>
        <dbReference type="ARBA" id="ARBA00022771"/>
    </source>
</evidence>
<comment type="caution">
    <text evidence="7">The sequence shown here is derived from an EMBL/GenBank/DDBJ whole genome shotgun (WGS) entry which is preliminary data.</text>
</comment>
<sequence length="197" mass="21009">VCLADHVEDDHLEQTLMAARYHRLVNGVHGTQPSPMVTLLKTCPDLGVMEADKSVHDGSHASSSFETVQGPSLASPQEGDLPGSAFSNELPIATFSMGRPPTGHSLFTQASASPKHSLSSTGLMSRHGSASGVEEDEFERTCGVCLDVGDFILTHPCSHKICISCATELIKLHPMDPAPCPFCRGIIKGFAEVSKRQ</sequence>
<dbReference type="GO" id="GO:0008270">
    <property type="term" value="F:zinc ion binding"/>
    <property type="evidence" value="ECO:0007669"/>
    <property type="project" value="UniProtKB-KW"/>
</dbReference>
<name>A0A250WQ17_9CHLO</name>
<dbReference type="PROSITE" id="PS50089">
    <property type="entry name" value="ZF_RING_2"/>
    <property type="match status" value="1"/>
</dbReference>
<feature type="compositionally biased region" description="Polar residues" evidence="5">
    <location>
        <begin position="60"/>
        <end position="75"/>
    </location>
</feature>
<evidence type="ECO:0000256" key="3">
    <source>
        <dbReference type="ARBA" id="ARBA00022833"/>
    </source>
</evidence>
<reference evidence="7 8" key="1">
    <citation type="submission" date="2017-08" db="EMBL/GenBank/DDBJ databases">
        <title>Acidophilic green algal genome provides insights into adaptation to an acidic environment.</title>
        <authorList>
            <person name="Hirooka S."/>
            <person name="Hirose Y."/>
            <person name="Kanesaki Y."/>
            <person name="Higuchi S."/>
            <person name="Fujiwara T."/>
            <person name="Onuma R."/>
            <person name="Era A."/>
            <person name="Ohbayashi R."/>
            <person name="Uzuka A."/>
            <person name="Nozaki H."/>
            <person name="Yoshikawa H."/>
            <person name="Miyagishima S.Y."/>
        </authorList>
    </citation>
    <scope>NUCLEOTIDE SEQUENCE [LARGE SCALE GENOMIC DNA]</scope>
    <source>
        <strain evidence="7 8">NIES-2499</strain>
    </source>
</reference>
<evidence type="ECO:0000313" key="8">
    <source>
        <dbReference type="Proteomes" id="UP000232323"/>
    </source>
</evidence>
<dbReference type="InterPro" id="IPR001841">
    <property type="entry name" value="Znf_RING"/>
</dbReference>
<dbReference type="AlphaFoldDB" id="A0A250WQ17"/>
<dbReference type="InterPro" id="IPR017907">
    <property type="entry name" value="Znf_RING_CS"/>
</dbReference>
<evidence type="ECO:0000256" key="5">
    <source>
        <dbReference type="SAM" id="MobiDB-lite"/>
    </source>
</evidence>
<dbReference type="Pfam" id="PF13920">
    <property type="entry name" value="zf-C3HC4_3"/>
    <property type="match status" value="1"/>
</dbReference>
<dbReference type="InterPro" id="IPR013083">
    <property type="entry name" value="Znf_RING/FYVE/PHD"/>
</dbReference>
<feature type="domain" description="RING-type" evidence="6">
    <location>
        <begin position="142"/>
        <end position="184"/>
    </location>
</feature>
<feature type="region of interest" description="Disordered" evidence="5">
    <location>
        <begin position="53"/>
        <end position="85"/>
    </location>
</feature>
<gene>
    <name evidence="7" type="ORF">CEUSTIGMA_g244.t1</name>
</gene>
<dbReference type="SUPFAM" id="SSF57850">
    <property type="entry name" value="RING/U-box"/>
    <property type="match status" value="1"/>
</dbReference>
<dbReference type="Proteomes" id="UP000232323">
    <property type="component" value="Unassembled WGS sequence"/>
</dbReference>
<keyword evidence="3" id="KW-0862">Zinc</keyword>
<dbReference type="PROSITE" id="PS00518">
    <property type="entry name" value="ZF_RING_1"/>
    <property type="match status" value="1"/>
</dbReference>
<evidence type="ECO:0000256" key="4">
    <source>
        <dbReference type="PROSITE-ProRule" id="PRU00175"/>
    </source>
</evidence>
<dbReference type="Gene3D" id="3.30.40.10">
    <property type="entry name" value="Zinc/RING finger domain, C3HC4 (zinc finger)"/>
    <property type="match status" value="1"/>
</dbReference>
<keyword evidence="8" id="KW-1185">Reference proteome</keyword>
<keyword evidence="1" id="KW-0479">Metal-binding</keyword>
<proteinExistence type="predicted"/>
<dbReference type="EMBL" id="BEGY01000001">
    <property type="protein sequence ID" value="GAX72789.1"/>
    <property type="molecule type" value="Genomic_DNA"/>
</dbReference>
<protein>
    <recommendedName>
        <fullName evidence="6">RING-type domain-containing protein</fullName>
    </recommendedName>
</protein>